<keyword evidence="3" id="KW-1185">Reference proteome</keyword>
<organism evidence="2 3">
    <name type="scientific">Komagataeibacter oboediens</name>
    <dbReference type="NCBI Taxonomy" id="65958"/>
    <lineage>
        <taxon>Bacteria</taxon>
        <taxon>Pseudomonadati</taxon>
        <taxon>Pseudomonadota</taxon>
        <taxon>Alphaproteobacteria</taxon>
        <taxon>Acetobacterales</taxon>
        <taxon>Acetobacteraceae</taxon>
        <taxon>Komagataeibacter</taxon>
    </lineage>
</organism>
<evidence type="ECO:0000256" key="1">
    <source>
        <dbReference type="SAM" id="SignalP"/>
    </source>
</evidence>
<dbReference type="RefSeq" id="WP_167513882.1">
    <property type="nucleotide sequence ID" value="NZ_JABLUU010000003.1"/>
</dbReference>
<name>A0ABS5SK68_9PROT</name>
<evidence type="ECO:0000313" key="2">
    <source>
        <dbReference type="EMBL" id="MBT0674639.1"/>
    </source>
</evidence>
<dbReference type="EMBL" id="JABLUU010000003">
    <property type="protein sequence ID" value="MBT0674639.1"/>
    <property type="molecule type" value="Genomic_DNA"/>
</dbReference>
<keyword evidence="1" id="KW-0732">Signal</keyword>
<dbReference type="Proteomes" id="UP001519538">
    <property type="component" value="Unassembled WGS sequence"/>
</dbReference>
<proteinExistence type="predicted"/>
<sequence>MARFLPVLGICAIVLSLAACATNTPGSVKDRSTWTRWGYAEGVKNVTSH</sequence>
<reference evidence="2 3" key="1">
    <citation type="journal article" date="2021" name="Astrobiology">
        <title>Bacterial Cellulose Retains Robustness but Its Synthesis Declines After Exposure to a Mars-Like Environment Simulated Outside the International Space Station.</title>
        <authorList>
            <person name="Orlovska I."/>
            <person name="Podolich O."/>
            <person name="Kukharenko O."/>
            <person name="Zaets I."/>
            <person name="Reva O."/>
            <person name="Khirunenko L."/>
            <person name="Zmejkoski D."/>
            <person name="Rogalsky S."/>
            <person name="Barh D."/>
            <person name="Tiwari S."/>
            <person name="Kumavath R."/>
            <person name="Goes-Neto A."/>
            <person name="Azevedo V."/>
            <person name="Brenig B."/>
            <person name="Ghosh P."/>
            <person name="de Vera J.P."/>
            <person name="Kozyrovska N."/>
        </authorList>
    </citation>
    <scope>NUCLEOTIDE SEQUENCE [LARGE SCALE GENOMIC DNA]</scope>
    <source>
        <strain evidence="2 3">IMBG 311</strain>
    </source>
</reference>
<protein>
    <submittedName>
        <fullName evidence="2">Uncharacterized protein</fullName>
    </submittedName>
</protein>
<dbReference type="PROSITE" id="PS51257">
    <property type="entry name" value="PROKAR_LIPOPROTEIN"/>
    <property type="match status" value="1"/>
</dbReference>
<dbReference type="GeneID" id="79186962"/>
<accession>A0ABS5SK68</accession>
<comment type="caution">
    <text evidence="2">The sequence shown here is derived from an EMBL/GenBank/DDBJ whole genome shotgun (WGS) entry which is preliminary data.</text>
</comment>
<evidence type="ECO:0000313" key="3">
    <source>
        <dbReference type="Proteomes" id="UP001519538"/>
    </source>
</evidence>
<feature type="signal peptide" evidence="1">
    <location>
        <begin position="1"/>
        <end position="21"/>
    </location>
</feature>
<feature type="chain" id="PRO_5046111208" evidence="1">
    <location>
        <begin position="22"/>
        <end position="49"/>
    </location>
</feature>
<gene>
    <name evidence="2" type="ORF">HNO79_04395</name>
</gene>